<dbReference type="GO" id="GO:0008233">
    <property type="term" value="F:peptidase activity"/>
    <property type="evidence" value="ECO:0007669"/>
    <property type="project" value="InterPro"/>
</dbReference>
<evidence type="ECO:0000256" key="2">
    <source>
        <dbReference type="SAM" id="Phobius"/>
    </source>
</evidence>
<dbReference type="InterPro" id="IPR009045">
    <property type="entry name" value="Zn_M74/Hedgehog-like"/>
</dbReference>
<dbReference type="Proteomes" id="UP000177276">
    <property type="component" value="Unassembled WGS sequence"/>
</dbReference>
<evidence type="ECO:0000313" key="4">
    <source>
        <dbReference type="EMBL" id="OHB12192.1"/>
    </source>
</evidence>
<feature type="transmembrane region" description="Helical" evidence="2">
    <location>
        <begin position="12"/>
        <end position="34"/>
    </location>
</feature>
<dbReference type="PANTHER" id="PTHR34385">
    <property type="entry name" value="D-ALANYL-D-ALANINE CARBOXYPEPTIDASE"/>
    <property type="match status" value="1"/>
</dbReference>
<proteinExistence type="predicted"/>
<dbReference type="InterPro" id="IPR058193">
    <property type="entry name" value="VanY/YodJ_core_dom"/>
</dbReference>
<dbReference type="Gene3D" id="3.30.1380.10">
    <property type="match status" value="1"/>
</dbReference>
<sequence length="290" mass="33306">MPGKHSHHQKYITIPIAAITLLVLIIGVGGYLFYKNFKELNLTKIELANTKSNLAQSEANAKKLSEDLDIERYINSTFSRQISEIAGTVGKLDQLSKTDKELLQKYSKVYFLNENYVPENLTDILPDYLYDKSKQTKMHAKVLPFLKSMIVAAKADGINLEIISAYRSFGQQIALKDNYTVVYGSGANTFSADQGYSEHQLGTTIDFTTAELGSNYSVFEKSDAYNWLLKNAYKYGFILSYQKGNAYYEFEPWHWRFIGRSLADMLRQENKIFYNVDQRTIDNYLIKIFD</sequence>
<evidence type="ECO:0000256" key="1">
    <source>
        <dbReference type="SAM" id="Coils"/>
    </source>
</evidence>
<evidence type="ECO:0000313" key="5">
    <source>
        <dbReference type="Proteomes" id="UP000177276"/>
    </source>
</evidence>
<dbReference type="PANTHER" id="PTHR34385:SF1">
    <property type="entry name" value="PEPTIDOGLYCAN L-ALANYL-D-GLUTAMATE ENDOPEPTIDASE CWLK"/>
    <property type="match status" value="1"/>
</dbReference>
<dbReference type="InterPro" id="IPR003709">
    <property type="entry name" value="VanY-like_core_dom"/>
</dbReference>
<dbReference type="GO" id="GO:0006508">
    <property type="term" value="P:proteolysis"/>
    <property type="evidence" value="ECO:0007669"/>
    <property type="project" value="InterPro"/>
</dbReference>
<feature type="domain" description="D-alanyl-D-alanine carboxypeptidase-like core" evidence="3">
    <location>
        <begin position="136"/>
        <end position="259"/>
    </location>
</feature>
<dbReference type="InterPro" id="IPR052179">
    <property type="entry name" value="DD-CPase-like"/>
</dbReference>
<dbReference type="EMBL" id="MHWS01000014">
    <property type="protein sequence ID" value="OHB12192.1"/>
    <property type="molecule type" value="Genomic_DNA"/>
</dbReference>
<gene>
    <name evidence="4" type="ORF">A3G46_00050</name>
</gene>
<dbReference type="SUPFAM" id="SSF55166">
    <property type="entry name" value="Hedgehog/DD-peptidase"/>
    <property type="match status" value="1"/>
</dbReference>
<keyword evidence="1" id="KW-0175">Coiled coil</keyword>
<keyword evidence="2" id="KW-0812">Transmembrane</keyword>
<comment type="caution">
    <text evidence="4">The sequence shown here is derived from an EMBL/GenBank/DDBJ whole genome shotgun (WGS) entry which is preliminary data.</text>
</comment>
<evidence type="ECO:0000259" key="3">
    <source>
        <dbReference type="Pfam" id="PF02557"/>
    </source>
</evidence>
<protein>
    <recommendedName>
        <fullName evidence="3">D-alanyl-D-alanine carboxypeptidase-like core domain-containing protein</fullName>
    </recommendedName>
</protein>
<dbReference type="AlphaFoldDB" id="A0A1G2USB4"/>
<keyword evidence="2" id="KW-0472">Membrane</keyword>
<dbReference type="Pfam" id="PF02557">
    <property type="entry name" value="VanY"/>
    <property type="match status" value="1"/>
</dbReference>
<name>A0A1G2USB4_9BACT</name>
<organism evidence="4 5">
    <name type="scientific">Candidatus Zambryskibacteria bacterium RIFCSPLOWO2_12_FULL_39_16</name>
    <dbReference type="NCBI Taxonomy" id="1802775"/>
    <lineage>
        <taxon>Bacteria</taxon>
        <taxon>Candidatus Zambryskiibacteriota</taxon>
    </lineage>
</organism>
<keyword evidence="2" id="KW-1133">Transmembrane helix</keyword>
<dbReference type="CDD" id="cd14852">
    <property type="entry name" value="LD-carboxypeptidase"/>
    <property type="match status" value="1"/>
</dbReference>
<reference evidence="4 5" key="1">
    <citation type="journal article" date="2016" name="Nat. Commun.">
        <title>Thousands of microbial genomes shed light on interconnected biogeochemical processes in an aquifer system.</title>
        <authorList>
            <person name="Anantharaman K."/>
            <person name="Brown C.T."/>
            <person name="Hug L.A."/>
            <person name="Sharon I."/>
            <person name="Castelle C.J."/>
            <person name="Probst A.J."/>
            <person name="Thomas B.C."/>
            <person name="Singh A."/>
            <person name="Wilkins M.J."/>
            <person name="Karaoz U."/>
            <person name="Brodie E.L."/>
            <person name="Williams K.H."/>
            <person name="Hubbard S.S."/>
            <person name="Banfield J.F."/>
        </authorList>
    </citation>
    <scope>NUCLEOTIDE SEQUENCE [LARGE SCALE GENOMIC DNA]</scope>
</reference>
<accession>A0A1G2USB4</accession>
<feature type="coiled-coil region" evidence="1">
    <location>
        <begin position="40"/>
        <end position="67"/>
    </location>
</feature>